<proteinExistence type="predicted"/>
<organism evidence="1 2">
    <name type="scientific">Panagrolaimus sp. JU765</name>
    <dbReference type="NCBI Taxonomy" id="591449"/>
    <lineage>
        <taxon>Eukaryota</taxon>
        <taxon>Metazoa</taxon>
        <taxon>Ecdysozoa</taxon>
        <taxon>Nematoda</taxon>
        <taxon>Chromadorea</taxon>
        <taxon>Rhabditida</taxon>
        <taxon>Tylenchina</taxon>
        <taxon>Panagrolaimomorpha</taxon>
        <taxon>Panagrolaimoidea</taxon>
        <taxon>Panagrolaimidae</taxon>
        <taxon>Panagrolaimus</taxon>
    </lineage>
</organism>
<dbReference type="Proteomes" id="UP000887576">
    <property type="component" value="Unplaced"/>
</dbReference>
<protein>
    <submittedName>
        <fullName evidence="2">Uncharacterized protein</fullName>
    </submittedName>
</protein>
<accession>A0AC34RAL3</accession>
<name>A0AC34RAL3_9BILA</name>
<sequence>MNVLNRWPIDESIGDQLIFNPNDPKYKCFCRQCHALTGVKIIAGLICVTVLMEMWHLAWYLLSGNSTKQPSYMGWMLVGSCVIVIVLQFWLISIVFSCWRYFRDKRAVGYIKGYNSYIVLRPPFFNNPDDQPQTTARVQKILRSISFDEIYTKPTRYRSHSTMVKTNNIPIERPRLSSSFYDCSNIPTIIIS</sequence>
<dbReference type="WBParaSite" id="JU765_v2.g4933.t1">
    <property type="protein sequence ID" value="JU765_v2.g4933.t1"/>
    <property type="gene ID" value="JU765_v2.g4933"/>
</dbReference>
<reference evidence="2" key="1">
    <citation type="submission" date="2022-11" db="UniProtKB">
        <authorList>
            <consortium name="WormBaseParasite"/>
        </authorList>
    </citation>
    <scope>IDENTIFICATION</scope>
</reference>
<evidence type="ECO:0000313" key="1">
    <source>
        <dbReference type="Proteomes" id="UP000887576"/>
    </source>
</evidence>
<evidence type="ECO:0000313" key="2">
    <source>
        <dbReference type="WBParaSite" id="JU765_v2.g4933.t1"/>
    </source>
</evidence>